<dbReference type="SUPFAM" id="SSF81585">
    <property type="entry name" value="PsbU/PolX domain-like"/>
    <property type="match status" value="1"/>
</dbReference>
<dbReference type="AlphaFoldDB" id="A0A951QGS2"/>
<reference evidence="1" key="2">
    <citation type="journal article" date="2022" name="Microbiol. Resour. Announc.">
        <title>Metagenome Sequencing to Explore Phylogenomics of Terrestrial Cyanobacteria.</title>
        <authorList>
            <person name="Ward R.D."/>
            <person name="Stajich J.E."/>
            <person name="Johansen J.R."/>
            <person name="Huntemann M."/>
            <person name="Clum A."/>
            <person name="Foster B."/>
            <person name="Foster B."/>
            <person name="Roux S."/>
            <person name="Palaniappan K."/>
            <person name="Varghese N."/>
            <person name="Mukherjee S."/>
            <person name="Reddy T.B.K."/>
            <person name="Daum C."/>
            <person name="Copeland A."/>
            <person name="Chen I.A."/>
            <person name="Ivanova N.N."/>
            <person name="Kyrpides N.C."/>
            <person name="Shapiro N."/>
            <person name="Eloe-Fadrosh E.A."/>
            <person name="Pietrasiak N."/>
        </authorList>
    </citation>
    <scope>NUCLEOTIDE SEQUENCE</scope>
    <source>
        <strain evidence="1">UHER 2000/2452</strain>
    </source>
</reference>
<organism evidence="1 2">
    <name type="scientific">Drouetiella hepatica Uher 2000/2452</name>
    <dbReference type="NCBI Taxonomy" id="904376"/>
    <lineage>
        <taxon>Bacteria</taxon>
        <taxon>Bacillati</taxon>
        <taxon>Cyanobacteriota</taxon>
        <taxon>Cyanophyceae</taxon>
        <taxon>Oculatellales</taxon>
        <taxon>Oculatellaceae</taxon>
        <taxon>Drouetiella</taxon>
    </lineage>
</organism>
<name>A0A951QGS2_9CYAN</name>
<accession>A0A951QGS2</accession>
<gene>
    <name evidence="1" type="ORF">KME15_19840</name>
</gene>
<evidence type="ECO:0000313" key="1">
    <source>
        <dbReference type="EMBL" id="MBW4660933.1"/>
    </source>
</evidence>
<sequence>MSFVILHTSDGQPWQVPLSEVGRFLALGYRRPEVQPVQPPNEQSSETLSFELPSVPKVSLPTAIVQINRDSLAKLIKLPLVGTAIAKEVIKNRPYQSIEDLIGRVALPAGQSWVALEHLISFEANL</sequence>
<dbReference type="EMBL" id="JAHHHD010000028">
    <property type="protein sequence ID" value="MBW4660933.1"/>
    <property type="molecule type" value="Genomic_DNA"/>
</dbReference>
<dbReference type="Gene3D" id="1.10.150.320">
    <property type="entry name" value="Photosystem II 12 kDa extrinsic protein"/>
    <property type="match status" value="1"/>
</dbReference>
<comment type="caution">
    <text evidence="1">The sequence shown here is derived from an EMBL/GenBank/DDBJ whole genome shotgun (WGS) entry which is preliminary data.</text>
</comment>
<evidence type="ECO:0008006" key="3">
    <source>
        <dbReference type="Google" id="ProtNLM"/>
    </source>
</evidence>
<reference evidence="1" key="1">
    <citation type="submission" date="2021-05" db="EMBL/GenBank/DDBJ databases">
        <authorList>
            <person name="Pietrasiak N."/>
            <person name="Ward R."/>
            <person name="Stajich J.E."/>
            <person name="Kurbessoian T."/>
        </authorList>
    </citation>
    <scope>NUCLEOTIDE SEQUENCE</scope>
    <source>
        <strain evidence="1">UHER 2000/2452</strain>
    </source>
</reference>
<proteinExistence type="predicted"/>
<protein>
    <recommendedName>
        <fullName evidence="3">Helix-hairpin-helix domain-containing protein</fullName>
    </recommendedName>
</protein>
<evidence type="ECO:0000313" key="2">
    <source>
        <dbReference type="Proteomes" id="UP000757435"/>
    </source>
</evidence>
<dbReference type="Proteomes" id="UP000757435">
    <property type="component" value="Unassembled WGS sequence"/>
</dbReference>